<protein>
    <submittedName>
        <fullName evidence="1">Uncharacterized protein</fullName>
    </submittedName>
</protein>
<dbReference type="Pfam" id="PF06685">
    <property type="entry name" value="DUF1186"/>
    <property type="match status" value="1"/>
</dbReference>
<organism evidence="1">
    <name type="scientific">viral metagenome</name>
    <dbReference type="NCBI Taxonomy" id="1070528"/>
    <lineage>
        <taxon>unclassified sequences</taxon>
        <taxon>metagenomes</taxon>
        <taxon>organismal metagenomes</taxon>
    </lineage>
</organism>
<evidence type="ECO:0000313" key="1">
    <source>
        <dbReference type="EMBL" id="QHT00214.1"/>
    </source>
</evidence>
<reference evidence="1" key="1">
    <citation type="journal article" date="2020" name="Nature">
        <title>Giant virus diversity and host interactions through global metagenomics.</title>
        <authorList>
            <person name="Schulz F."/>
            <person name="Roux S."/>
            <person name="Paez-Espino D."/>
            <person name="Jungbluth S."/>
            <person name="Walsh D.A."/>
            <person name="Denef V.J."/>
            <person name="McMahon K.D."/>
            <person name="Konstantinidis K.T."/>
            <person name="Eloe-Fadrosh E.A."/>
            <person name="Kyrpides N.C."/>
            <person name="Woyke T."/>
        </authorList>
    </citation>
    <scope>NUCLEOTIDE SEQUENCE</scope>
    <source>
        <strain evidence="1">GVMAG-M-3300020192-26</strain>
    </source>
</reference>
<accession>A0A6C0C9P4</accession>
<name>A0A6C0C9P4_9ZZZZ</name>
<dbReference type="EMBL" id="MN739353">
    <property type="protein sequence ID" value="QHT00214.1"/>
    <property type="molecule type" value="Genomic_DNA"/>
</dbReference>
<proteinExistence type="predicted"/>
<sequence length="253" mass="29066">MKISVILDVLKNCDSKSVKEALDSAILKKNEIIPHLIKIVNYFCANYKTIEEEDMSCFFSLLLLSHLNCYDAHESICELMKIPYDFNMLLDDLMENISCIIANTCDGNITHIISIITCTGTGRYVKCCALESLTLLVILGKVPRKTIVDYYEKLLNDALVNKPNDRFKGRQENMYITNDVILFNAYVISECYALKAIELQPLIHRLFKEKIVDENYVGSINDAFEYTDQQHISCTNNIFEILKTYPFFHNIGN</sequence>
<dbReference type="AlphaFoldDB" id="A0A6C0C9P4"/>
<dbReference type="InterPro" id="IPR010602">
    <property type="entry name" value="DUF1186"/>
</dbReference>